<feature type="transmembrane region" description="Helical" evidence="4">
    <location>
        <begin position="9"/>
        <end position="31"/>
    </location>
</feature>
<keyword evidence="7" id="KW-1185">Reference proteome</keyword>
<sequence>MLSNSFTKWIVYGALILLTMPLVVWFCDWLWTPNEDNPLLIVLFWATETASSPWGAITSAILALWFVWRMQLPVKRGIALIAILAVAIVGGQVVKSIVKETVEEPRPFVLWLEDEYQVDDQFFYSLPRKERAKIVEQHLKGQKRVPAWLSKHWEQETGYSFPSGHTLFTATWALLGMGMLVPRRRYISAAVLMIWAVIVAGSRLLLGMHWPEDLIVSILLSVICAFWACWSAERWIFSSPEISPILLKKCEE</sequence>
<reference evidence="6" key="1">
    <citation type="submission" date="2022-06" db="EMBL/GenBank/DDBJ databases">
        <title>Draft genome sequences of Pragia fontium str. JCM24417.</title>
        <authorList>
            <person name="Wakabayashi Y."/>
            <person name="Kojima K."/>
        </authorList>
    </citation>
    <scope>NUCLEOTIDE SEQUENCE</scope>
    <source>
        <strain evidence="6">JCM 24417</strain>
    </source>
</reference>
<evidence type="ECO:0000259" key="5">
    <source>
        <dbReference type="SMART" id="SM00014"/>
    </source>
</evidence>
<dbReference type="CDD" id="cd01610">
    <property type="entry name" value="PAP2_like"/>
    <property type="match status" value="1"/>
</dbReference>
<feature type="transmembrane region" description="Helical" evidence="4">
    <location>
        <begin position="214"/>
        <end position="232"/>
    </location>
</feature>
<dbReference type="EMBL" id="BRLJ01000001">
    <property type="protein sequence ID" value="GKX61891.1"/>
    <property type="molecule type" value="Genomic_DNA"/>
</dbReference>
<accession>A0ABQ5LE62</accession>
<feature type="transmembrane region" description="Helical" evidence="4">
    <location>
        <begin position="77"/>
        <end position="98"/>
    </location>
</feature>
<feature type="transmembrane region" description="Helical" evidence="4">
    <location>
        <begin position="51"/>
        <end position="68"/>
    </location>
</feature>
<evidence type="ECO:0000256" key="2">
    <source>
        <dbReference type="ARBA" id="ARBA00032707"/>
    </source>
</evidence>
<dbReference type="SMART" id="SM00014">
    <property type="entry name" value="acidPPc"/>
    <property type="match status" value="1"/>
</dbReference>
<keyword evidence="4" id="KW-0472">Membrane</keyword>
<dbReference type="Pfam" id="PF01569">
    <property type="entry name" value="PAP2"/>
    <property type="match status" value="1"/>
</dbReference>
<gene>
    <name evidence="6" type="primary">pgpB</name>
    <name evidence="6" type="ORF">SOASR032_04600</name>
</gene>
<feature type="transmembrane region" description="Helical" evidence="4">
    <location>
        <begin position="187"/>
        <end position="208"/>
    </location>
</feature>
<name>A0ABQ5LE62_9GAMM</name>
<organism evidence="6 7">
    <name type="scientific">Pragia fontium</name>
    <dbReference type="NCBI Taxonomy" id="82985"/>
    <lineage>
        <taxon>Bacteria</taxon>
        <taxon>Pseudomonadati</taxon>
        <taxon>Pseudomonadota</taxon>
        <taxon>Gammaproteobacteria</taxon>
        <taxon>Enterobacterales</taxon>
        <taxon>Budviciaceae</taxon>
        <taxon>Pragia</taxon>
    </lineage>
</organism>
<keyword evidence="4" id="KW-0812">Transmembrane</keyword>
<evidence type="ECO:0000313" key="6">
    <source>
        <dbReference type="EMBL" id="GKX61891.1"/>
    </source>
</evidence>
<dbReference type="InterPro" id="IPR000326">
    <property type="entry name" value="PAP2/HPO"/>
</dbReference>
<evidence type="ECO:0000256" key="4">
    <source>
        <dbReference type="SAM" id="Phobius"/>
    </source>
</evidence>
<feature type="domain" description="Phosphatidic acid phosphatase type 2/haloperoxidase" evidence="5">
    <location>
        <begin position="79"/>
        <end position="229"/>
    </location>
</feature>
<evidence type="ECO:0000256" key="1">
    <source>
        <dbReference type="ARBA" id="ARBA00012374"/>
    </source>
</evidence>
<dbReference type="InterPro" id="IPR036938">
    <property type="entry name" value="PAP2/HPO_sf"/>
</dbReference>
<comment type="caution">
    <text evidence="6">The sequence shown here is derived from an EMBL/GenBank/DDBJ whole genome shotgun (WGS) entry which is preliminary data.</text>
</comment>
<dbReference type="Gene3D" id="1.20.144.10">
    <property type="entry name" value="Phosphatidic acid phosphatase type 2/haloperoxidase"/>
    <property type="match status" value="1"/>
</dbReference>
<keyword evidence="4" id="KW-1133">Transmembrane helix</keyword>
<proteinExistence type="predicted"/>
<dbReference type="NCBIfam" id="NF007975">
    <property type="entry name" value="PRK10699.1"/>
    <property type="match status" value="1"/>
</dbReference>
<evidence type="ECO:0000313" key="7">
    <source>
        <dbReference type="Proteomes" id="UP001059610"/>
    </source>
</evidence>
<comment type="catalytic activity">
    <reaction evidence="3">
        <text>di-trans,octa-cis-undecaprenyl diphosphate + H2O = di-trans,octa-cis-undecaprenyl phosphate + phosphate + H(+)</text>
        <dbReference type="Rhea" id="RHEA:28094"/>
        <dbReference type="ChEBI" id="CHEBI:15377"/>
        <dbReference type="ChEBI" id="CHEBI:15378"/>
        <dbReference type="ChEBI" id="CHEBI:43474"/>
        <dbReference type="ChEBI" id="CHEBI:58405"/>
        <dbReference type="ChEBI" id="CHEBI:60392"/>
        <dbReference type="EC" id="3.6.1.27"/>
    </reaction>
</comment>
<dbReference type="RefSeq" id="WP_261821486.1">
    <property type="nucleotide sequence ID" value="NZ_BRLJ01000001.1"/>
</dbReference>
<dbReference type="Proteomes" id="UP001059610">
    <property type="component" value="Unassembled WGS sequence"/>
</dbReference>
<dbReference type="PANTHER" id="PTHR14969:SF54">
    <property type="entry name" value="PHOSPHATIDYLGLYCEROPHOSPHATASE B"/>
    <property type="match status" value="1"/>
</dbReference>
<evidence type="ECO:0000256" key="3">
    <source>
        <dbReference type="ARBA" id="ARBA00047594"/>
    </source>
</evidence>
<protein>
    <recommendedName>
        <fullName evidence="1">undecaprenyl-diphosphate phosphatase</fullName>
        <ecNumber evidence="1">3.6.1.27</ecNumber>
    </recommendedName>
    <alternativeName>
        <fullName evidence="2">Undecaprenyl pyrophosphate phosphatase</fullName>
    </alternativeName>
</protein>
<dbReference type="SUPFAM" id="SSF48317">
    <property type="entry name" value="Acid phosphatase/Vanadium-dependent haloperoxidase"/>
    <property type="match status" value="1"/>
</dbReference>
<dbReference type="EC" id="3.6.1.27" evidence="1"/>
<dbReference type="PANTHER" id="PTHR14969">
    <property type="entry name" value="SPHINGOSINE-1-PHOSPHATE PHOSPHOHYDROLASE"/>
    <property type="match status" value="1"/>
</dbReference>